<feature type="domain" description="VWFA" evidence="2">
    <location>
        <begin position="320"/>
        <end position="492"/>
    </location>
</feature>
<evidence type="ECO:0000259" key="2">
    <source>
        <dbReference type="PROSITE" id="PS50234"/>
    </source>
</evidence>
<dbReference type="SUPFAM" id="SSF53300">
    <property type="entry name" value="vWA-like"/>
    <property type="match status" value="1"/>
</dbReference>
<dbReference type="EMBL" id="JACIDT010000011">
    <property type="protein sequence ID" value="MBB3927351.1"/>
    <property type="molecule type" value="Genomic_DNA"/>
</dbReference>
<dbReference type="InterPro" id="IPR022440">
    <property type="entry name" value="CHP03788"/>
</dbReference>
<dbReference type="Pfam" id="PF13768">
    <property type="entry name" value="VWA_3"/>
    <property type="match status" value="1"/>
</dbReference>
<dbReference type="RefSeq" id="WP_188072850.1">
    <property type="nucleotide sequence ID" value="NZ_BSPS01000034.1"/>
</dbReference>
<keyword evidence="1" id="KW-0472">Membrane</keyword>
<organism evidence="4 5">
    <name type="scientific">Sphingobium jiangsuense</name>
    <dbReference type="NCBI Taxonomy" id="870476"/>
    <lineage>
        <taxon>Bacteria</taxon>
        <taxon>Pseudomonadati</taxon>
        <taxon>Pseudomonadota</taxon>
        <taxon>Alphaproteobacteria</taxon>
        <taxon>Sphingomonadales</taxon>
        <taxon>Sphingomonadaceae</taxon>
        <taxon>Sphingobium</taxon>
    </lineage>
</organism>
<keyword evidence="5" id="KW-1185">Reference proteome</keyword>
<dbReference type="AlphaFoldDB" id="A0A7W6BLV3"/>
<gene>
    <name evidence="4" type="ORF">GGR43_003080</name>
</gene>
<dbReference type="PROSITE" id="PS51468">
    <property type="entry name" value="VIT"/>
    <property type="match status" value="1"/>
</dbReference>
<proteinExistence type="predicted"/>
<feature type="transmembrane region" description="Helical" evidence="1">
    <location>
        <begin position="672"/>
        <end position="695"/>
    </location>
</feature>
<dbReference type="InterPro" id="IPR002035">
    <property type="entry name" value="VWF_A"/>
</dbReference>
<dbReference type="PANTHER" id="PTHR45737">
    <property type="entry name" value="VON WILLEBRAND FACTOR A DOMAIN-CONTAINING PROTEIN 5A"/>
    <property type="match status" value="1"/>
</dbReference>
<dbReference type="SMART" id="SM00327">
    <property type="entry name" value="VWA"/>
    <property type="match status" value="1"/>
</dbReference>
<evidence type="ECO:0000313" key="4">
    <source>
        <dbReference type="EMBL" id="MBB3927351.1"/>
    </source>
</evidence>
<name>A0A7W6BLV3_9SPHN</name>
<reference evidence="4 5" key="1">
    <citation type="submission" date="2020-08" db="EMBL/GenBank/DDBJ databases">
        <title>Genomic Encyclopedia of Type Strains, Phase IV (KMG-IV): sequencing the most valuable type-strain genomes for metagenomic binning, comparative biology and taxonomic classification.</title>
        <authorList>
            <person name="Goeker M."/>
        </authorList>
    </citation>
    <scope>NUCLEOTIDE SEQUENCE [LARGE SCALE GENOMIC DNA]</scope>
    <source>
        <strain evidence="4 5">DSM 26189</strain>
    </source>
</reference>
<feature type="domain" description="VIT" evidence="3">
    <location>
        <begin position="50"/>
        <end position="178"/>
    </location>
</feature>
<evidence type="ECO:0000256" key="1">
    <source>
        <dbReference type="SAM" id="Phobius"/>
    </source>
</evidence>
<dbReference type="SMART" id="SM00609">
    <property type="entry name" value="VIT"/>
    <property type="match status" value="1"/>
</dbReference>
<dbReference type="Pfam" id="PF08487">
    <property type="entry name" value="VIT"/>
    <property type="match status" value="1"/>
</dbReference>
<evidence type="ECO:0000259" key="3">
    <source>
        <dbReference type="PROSITE" id="PS51468"/>
    </source>
</evidence>
<keyword evidence="1" id="KW-1133">Transmembrane helix</keyword>
<evidence type="ECO:0000313" key="5">
    <source>
        <dbReference type="Proteomes" id="UP000571950"/>
    </source>
</evidence>
<dbReference type="Proteomes" id="UP000571950">
    <property type="component" value="Unassembled WGS sequence"/>
</dbReference>
<dbReference type="PROSITE" id="PS50234">
    <property type="entry name" value="VWFA"/>
    <property type="match status" value="1"/>
</dbReference>
<dbReference type="Gene3D" id="3.40.50.410">
    <property type="entry name" value="von Willebrand factor, type A domain"/>
    <property type="match status" value="1"/>
</dbReference>
<protein>
    <submittedName>
        <fullName evidence="4">Ca-activated chloride channel family protein</fullName>
    </submittedName>
</protein>
<accession>A0A7W6BLV3</accession>
<dbReference type="InterPro" id="IPR013694">
    <property type="entry name" value="VIT"/>
</dbReference>
<sequence>MPVFLFPRRSRSRLALGLSLLLGLVALIFLTGRLTAADAEADPDAIGSGTLMLRGKGVATAMPALRLGTDMDVTVSGQTARIRVTQAFRNTGDRWMEAAYLYPLPDDGAVDSLKMVVGQRVIIGHIKRREEARAIYDKARDEGKKAGLVEAERPNMFRTSVANVGPGETVLIAIEYQAPVRQLGGEFALRLPLVVGPRYTPAQVPAADAQAVTAPLAHPALGKGLNPVSITVRLAPGFRPANLISPYHRIAVEQEGEQNRIIRLADGEVPADRDFELRWRSADADPTVGLFRQNLDGEDYLMAAITPPTQERQPAATPREMVFVIDNSGSMGGSSMDAAKDSLLYALDTLRPQDRFNIIRFDDTMTRLFDDSVPATPEQIALARRFTRGLEANGGTEMLPALQSALIDSRPDDSETVRQIVFLTDGNIANEKEMMAAIAAKAGRSRIFMVGIGSAPNQYLMRRMAEAGRGAFTNVGTGNEVAAKMTALLDRLTAPVVRDLKVGVEGASLDLTPRKLPDLYAGEPLVLLGKGKASGGRLTVSGTIGGRRWSQTVDLGEAIDSPAVAKLWANRRIADVEAARWARETDAATADEAIAQLGLAYGIVTSQTSLVAVDETPARPEGATLTREELPLLLPAGWDFDVLFGGRTAGAGGGGAIRPADQAEAMDLPETAAGYTALIGQGAALLLIGLAGLGFRRRRARA</sequence>
<keyword evidence="1" id="KW-0812">Transmembrane</keyword>
<dbReference type="NCBIfam" id="TIGR03788">
    <property type="entry name" value="marine_srt_targ"/>
    <property type="match status" value="1"/>
</dbReference>
<dbReference type="PANTHER" id="PTHR45737:SF6">
    <property type="entry name" value="VON WILLEBRAND FACTOR A DOMAIN-CONTAINING PROTEIN 5A"/>
    <property type="match status" value="1"/>
</dbReference>
<comment type="caution">
    <text evidence="4">The sequence shown here is derived from an EMBL/GenBank/DDBJ whole genome shotgun (WGS) entry which is preliminary data.</text>
</comment>
<dbReference type="InterPro" id="IPR036465">
    <property type="entry name" value="vWFA_dom_sf"/>
</dbReference>